<organism evidence="1 2">
    <name type="scientific">[Candida] railenensis</name>
    <dbReference type="NCBI Taxonomy" id="45579"/>
    <lineage>
        <taxon>Eukaryota</taxon>
        <taxon>Fungi</taxon>
        <taxon>Dikarya</taxon>
        <taxon>Ascomycota</taxon>
        <taxon>Saccharomycotina</taxon>
        <taxon>Pichiomycetes</taxon>
        <taxon>Debaryomycetaceae</taxon>
        <taxon>Kurtzmaniella</taxon>
    </lineage>
</organism>
<comment type="caution">
    <text evidence="1">The sequence shown here is derived from an EMBL/GenBank/DDBJ whole genome shotgun (WGS) entry which is preliminary data.</text>
</comment>
<accession>A0A9P0QNK0</accession>
<evidence type="ECO:0000313" key="1">
    <source>
        <dbReference type="EMBL" id="CAH2352513.1"/>
    </source>
</evidence>
<dbReference type="Proteomes" id="UP000837801">
    <property type="component" value="Unassembled WGS sequence"/>
</dbReference>
<evidence type="ECO:0000313" key="2">
    <source>
        <dbReference type="Proteomes" id="UP000837801"/>
    </source>
</evidence>
<proteinExistence type="predicted"/>
<gene>
    <name evidence="1" type="ORF">CLIB1423_07S01222</name>
</gene>
<dbReference type="AlphaFoldDB" id="A0A9P0QNK0"/>
<sequence length="132" mass="15072">MFRSNTLRLISHSVKSSARRSLVVPRPAGFQVSRRSFSSDAEDENKRLEKLVTDLRTNPKIASALENFQELLVSKGFQPDKKPSMMQMMSILTDKEIKSSISDLRAQLEEANIKFTQKDVDAFMKLFGMNMK</sequence>
<dbReference type="EMBL" id="CAKXYY010000007">
    <property type="protein sequence ID" value="CAH2352513.1"/>
    <property type="molecule type" value="Genomic_DNA"/>
</dbReference>
<name>A0A9P0QNK0_9ASCO</name>
<keyword evidence="2" id="KW-1185">Reference proteome</keyword>
<reference evidence="1" key="1">
    <citation type="submission" date="2022-03" db="EMBL/GenBank/DDBJ databases">
        <authorList>
            <person name="Legras J.-L."/>
            <person name="Devillers H."/>
            <person name="Grondin C."/>
        </authorList>
    </citation>
    <scope>NUCLEOTIDE SEQUENCE</scope>
    <source>
        <strain evidence="1">CLIB 1423</strain>
    </source>
</reference>
<protein>
    <submittedName>
        <fullName evidence="1">Uncharacterized protein, mitochondrial</fullName>
    </submittedName>
</protein>
<dbReference type="OrthoDB" id="10008801at2759"/>